<keyword evidence="3" id="KW-1185">Reference proteome</keyword>
<sequence>MKKTATRREDEEDGGRESEDEEEELADVVAIEELADVVAIEELADVVAIDELADVVAIEELADVWSPLKNSRMWNRKETTKGPVTKPDAPSLKNLATRKLAMEFFVANPVEAEIVQIEADDVPVAISNEVTKSQISMLVIGASSVDSCDTVNSSQVSTMERKYSARNLVNS</sequence>
<evidence type="ECO:0000256" key="1">
    <source>
        <dbReference type="SAM" id="MobiDB-lite"/>
    </source>
</evidence>
<reference evidence="2 3" key="1">
    <citation type="submission" date="2024-01" db="EMBL/GenBank/DDBJ databases">
        <title>Genome assemblies of Stephania.</title>
        <authorList>
            <person name="Yang L."/>
        </authorList>
    </citation>
    <scope>NUCLEOTIDE SEQUENCE [LARGE SCALE GENOMIC DNA]</scope>
    <source>
        <strain evidence="2">YNDBR</strain>
        <tissue evidence="2">Leaf</tissue>
    </source>
</reference>
<gene>
    <name evidence="2" type="ORF">Syun_030733</name>
</gene>
<organism evidence="2 3">
    <name type="scientific">Stephania yunnanensis</name>
    <dbReference type="NCBI Taxonomy" id="152371"/>
    <lineage>
        <taxon>Eukaryota</taxon>
        <taxon>Viridiplantae</taxon>
        <taxon>Streptophyta</taxon>
        <taxon>Embryophyta</taxon>
        <taxon>Tracheophyta</taxon>
        <taxon>Spermatophyta</taxon>
        <taxon>Magnoliopsida</taxon>
        <taxon>Ranunculales</taxon>
        <taxon>Menispermaceae</taxon>
        <taxon>Menispermoideae</taxon>
        <taxon>Cissampelideae</taxon>
        <taxon>Stephania</taxon>
    </lineage>
</organism>
<name>A0AAP0DVP5_9MAGN</name>
<dbReference type="Proteomes" id="UP001420932">
    <property type="component" value="Unassembled WGS sequence"/>
</dbReference>
<protein>
    <submittedName>
        <fullName evidence="2">Uncharacterized protein</fullName>
    </submittedName>
</protein>
<accession>A0AAP0DVP5</accession>
<evidence type="ECO:0000313" key="3">
    <source>
        <dbReference type="Proteomes" id="UP001420932"/>
    </source>
</evidence>
<feature type="region of interest" description="Disordered" evidence="1">
    <location>
        <begin position="1"/>
        <end position="25"/>
    </location>
</feature>
<dbReference type="AlphaFoldDB" id="A0AAP0DVP5"/>
<feature type="compositionally biased region" description="Acidic residues" evidence="1">
    <location>
        <begin position="10"/>
        <end position="25"/>
    </location>
</feature>
<proteinExistence type="predicted"/>
<evidence type="ECO:0000313" key="2">
    <source>
        <dbReference type="EMBL" id="KAK9081896.1"/>
    </source>
</evidence>
<comment type="caution">
    <text evidence="2">The sequence shown here is derived from an EMBL/GenBank/DDBJ whole genome shotgun (WGS) entry which is preliminary data.</text>
</comment>
<dbReference type="EMBL" id="JBBNAF010000043">
    <property type="protein sequence ID" value="KAK9081896.1"/>
    <property type="molecule type" value="Genomic_DNA"/>
</dbReference>